<gene>
    <name evidence="1" type="ORF">NM688_g5718</name>
</gene>
<dbReference type="Proteomes" id="UP001148662">
    <property type="component" value="Unassembled WGS sequence"/>
</dbReference>
<comment type="caution">
    <text evidence="1">The sequence shown here is derived from an EMBL/GenBank/DDBJ whole genome shotgun (WGS) entry which is preliminary data.</text>
</comment>
<proteinExistence type="predicted"/>
<protein>
    <submittedName>
        <fullName evidence="1">Uncharacterized protein</fullName>
    </submittedName>
</protein>
<sequence>MESLDTVWRRLCDRQGGDPQTWKDAVAAAITDDSKWIITSPNASFIPAPVFGPITVSIEADGHFGIADPVHWPQVLQEDTRYPWLACIERCPPIAQYPRSYLWSTLSHAQTSPVQSSSVAVLATVRQDYLRRLREIHDRIKFMVDSFERFKMRNLELRWLYISMRDAFERLDFPATYRDLVRQHACFQRFALYIDAWFQWHITVKGTYQFALIIPLPRDKMMGAFVTAPGAAQMYFEHRVPVWFLRTQPFFKGDEIVKSVVVFSRPSTPFPFADANDLQVLQSELVGRIFASMDAGERHLDWIHRQLARYVDLESRPYPETISRPDDQLHTTGSISTLPHLTQAQSASLKSAESTTTATSKGKGSVAKKPSSSKANSESQSSTSGRFQPYPSRNIPPSEKEKYQPFFDEYLARPIPSWEDALAQVKLGAFHGEEPWRFWLPEPRVLVHTKENVRRVRYIKNWLRLRTVWFALMLDNLVVDSAIGPLKIPQWRDYLNTSEISEAELTKNGKRPRELREVSSIFKSVFKNDVLNVQVPSTWYAAEITTFEGPTFIALCQQITWEVSEVGFRYELTRLDQHLLPGGSDLLENTRRQDLIAAVFPRYRPLIPSVLPAENDGLAAIRLDERAEYLQALKRIISRWPNVPDRIRTMAPFKSVNDVGRFAEMERALVGYYCQTFYEVAGRPPLIPRVLHK</sequence>
<dbReference type="EMBL" id="JANHOG010001083">
    <property type="protein sequence ID" value="KAJ3544616.1"/>
    <property type="molecule type" value="Genomic_DNA"/>
</dbReference>
<evidence type="ECO:0000313" key="1">
    <source>
        <dbReference type="EMBL" id="KAJ3544616.1"/>
    </source>
</evidence>
<organism evidence="1 2">
    <name type="scientific">Phlebia brevispora</name>
    <dbReference type="NCBI Taxonomy" id="194682"/>
    <lineage>
        <taxon>Eukaryota</taxon>
        <taxon>Fungi</taxon>
        <taxon>Dikarya</taxon>
        <taxon>Basidiomycota</taxon>
        <taxon>Agaricomycotina</taxon>
        <taxon>Agaricomycetes</taxon>
        <taxon>Polyporales</taxon>
        <taxon>Meruliaceae</taxon>
        <taxon>Phlebia</taxon>
    </lineage>
</organism>
<accession>A0ACC1SQX7</accession>
<evidence type="ECO:0000313" key="2">
    <source>
        <dbReference type="Proteomes" id="UP001148662"/>
    </source>
</evidence>
<name>A0ACC1SQX7_9APHY</name>
<keyword evidence="2" id="KW-1185">Reference proteome</keyword>
<reference evidence="1" key="1">
    <citation type="submission" date="2022-07" db="EMBL/GenBank/DDBJ databases">
        <title>Genome Sequence of Phlebia brevispora.</title>
        <authorList>
            <person name="Buettner E."/>
        </authorList>
    </citation>
    <scope>NUCLEOTIDE SEQUENCE</scope>
    <source>
        <strain evidence="1">MPL23</strain>
    </source>
</reference>